<gene>
    <name evidence="1" type="primary">AVEN_130178_2</name>
    <name evidence="1" type="ORF">CEXT_182631</name>
</gene>
<dbReference type="InterPro" id="IPR029063">
    <property type="entry name" value="SAM-dependent_MTases_sf"/>
</dbReference>
<accession>A0AAV4SIL9</accession>
<organism evidence="1 2">
    <name type="scientific">Caerostris extrusa</name>
    <name type="common">Bark spider</name>
    <name type="synonym">Caerostris bankana</name>
    <dbReference type="NCBI Taxonomy" id="172846"/>
    <lineage>
        <taxon>Eukaryota</taxon>
        <taxon>Metazoa</taxon>
        <taxon>Ecdysozoa</taxon>
        <taxon>Arthropoda</taxon>
        <taxon>Chelicerata</taxon>
        <taxon>Arachnida</taxon>
        <taxon>Araneae</taxon>
        <taxon>Araneomorphae</taxon>
        <taxon>Entelegynae</taxon>
        <taxon>Araneoidea</taxon>
        <taxon>Araneidae</taxon>
        <taxon>Caerostris</taxon>
    </lineage>
</organism>
<comment type="caution">
    <text evidence="1">The sequence shown here is derived from an EMBL/GenBank/DDBJ whole genome shotgun (WGS) entry which is preliminary data.</text>
</comment>
<protein>
    <submittedName>
        <fullName evidence="1">Uncharacterized protein</fullName>
    </submittedName>
</protein>
<keyword evidence="2" id="KW-1185">Reference proteome</keyword>
<sequence length="148" mass="17411">MSGWMEIFLESVQELKSSKEVCKISEHINVIPSFMVHDLKQCIVHNEEMKMKMRNADIVFLVKVLSHIPHEYKLTVLKNIIWSMSQGSILIYIDNPAPSTVFQQLNDNLDLKYEIENKRYRFNLNTLPSRFNWKTCNCKACVKIFSIK</sequence>
<dbReference type="AlphaFoldDB" id="A0AAV4SIL9"/>
<dbReference type="Gene3D" id="3.40.50.150">
    <property type="entry name" value="Vaccinia Virus protein VP39"/>
    <property type="match status" value="1"/>
</dbReference>
<reference evidence="1 2" key="1">
    <citation type="submission" date="2021-06" db="EMBL/GenBank/DDBJ databases">
        <title>Caerostris extrusa draft genome.</title>
        <authorList>
            <person name="Kono N."/>
            <person name="Arakawa K."/>
        </authorList>
    </citation>
    <scope>NUCLEOTIDE SEQUENCE [LARGE SCALE GENOMIC DNA]</scope>
</reference>
<name>A0AAV4SIL9_CAEEX</name>
<proteinExistence type="predicted"/>
<evidence type="ECO:0000313" key="2">
    <source>
        <dbReference type="Proteomes" id="UP001054945"/>
    </source>
</evidence>
<dbReference type="EMBL" id="BPLR01009530">
    <property type="protein sequence ID" value="GIY32666.1"/>
    <property type="molecule type" value="Genomic_DNA"/>
</dbReference>
<evidence type="ECO:0000313" key="1">
    <source>
        <dbReference type="EMBL" id="GIY32666.1"/>
    </source>
</evidence>
<dbReference type="Proteomes" id="UP001054945">
    <property type="component" value="Unassembled WGS sequence"/>
</dbReference>